<dbReference type="HAMAP" id="MF_01328_B">
    <property type="entry name" value="Ribosomal_uL4_B"/>
    <property type="match status" value="1"/>
</dbReference>
<gene>
    <name evidence="5" type="primary">rplD</name>
    <name evidence="7" type="ORF">DBT_1535</name>
</gene>
<evidence type="ECO:0000313" key="8">
    <source>
        <dbReference type="Proteomes" id="UP000093080"/>
    </source>
</evidence>
<evidence type="ECO:0000313" key="7">
    <source>
        <dbReference type="EMBL" id="OCC15049.1"/>
    </source>
</evidence>
<sequence>MPTLDVYNSNKEKVGQIEVSDTVFGVEVKSGLIQEVVRWQMARRRQGTACTKNRSEVSGSGRKPFRQKGTGRARAGSNTSPLWKRGGTVFGPKPRDYSYSLPKKVRKLGLRMALSGKVKDSKLWVLRDFGLEQIKTKEVVSILKRFGIEKAVIITSGSDEKLEKSARNIPYVKVLRHEGLNVYDLVRYSDVLIHEPAMELIEKRLQS</sequence>
<evidence type="ECO:0000256" key="3">
    <source>
        <dbReference type="ARBA" id="ARBA00023274"/>
    </source>
</evidence>
<dbReference type="PATRIC" id="fig|1156395.6.peg.1549"/>
<protein>
    <recommendedName>
        <fullName evidence="4 5">Large ribosomal subunit protein uL4</fullName>
    </recommendedName>
</protein>
<reference evidence="7 8" key="1">
    <citation type="submission" date="2016-06" db="EMBL/GenBank/DDBJ databases">
        <title>Respiratory ammonification of nitrate coupled to the oxidation of elemental sulfur in deep-sea autotrophic thermophilic bacteria.</title>
        <authorList>
            <person name="Slobodkina G.B."/>
            <person name="Mardanov A.V."/>
            <person name="Ravin N.V."/>
            <person name="Frolova A.A."/>
            <person name="Viryasiv M.B."/>
            <person name="Chernyh N.A."/>
            <person name="Bonch-Osmolovskaya E.A."/>
            <person name="Slobodkin A.I."/>
        </authorList>
    </citation>
    <scope>NUCLEOTIDE SEQUENCE [LARGE SCALE GENOMIC DNA]</scope>
    <source>
        <strain evidence="7 8">S69</strain>
    </source>
</reference>
<feature type="region of interest" description="Disordered" evidence="6">
    <location>
        <begin position="47"/>
        <end position="87"/>
    </location>
</feature>
<keyword evidence="3 5" id="KW-0687">Ribonucleoprotein</keyword>
<comment type="function">
    <text evidence="5">One of the primary rRNA binding proteins, this protein initially binds near the 5'-end of the 23S rRNA. It is important during the early stages of 50S assembly. It makes multiple contacts with different domains of the 23S rRNA in the assembled 50S subunit and ribosome.</text>
</comment>
<dbReference type="STRING" id="1156395.DBT_1535"/>
<proteinExistence type="inferred from homology"/>
<dbReference type="GO" id="GO:0019843">
    <property type="term" value="F:rRNA binding"/>
    <property type="evidence" value="ECO:0007669"/>
    <property type="project" value="UniProtKB-UniRule"/>
</dbReference>
<dbReference type="Gene3D" id="3.40.1370.10">
    <property type="match status" value="1"/>
</dbReference>
<name>A0A1B9F514_9BACT</name>
<dbReference type="InterPro" id="IPR013005">
    <property type="entry name" value="Ribosomal_uL4-like"/>
</dbReference>
<dbReference type="Proteomes" id="UP000093080">
    <property type="component" value="Unassembled WGS sequence"/>
</dbReference>
<evidence type="ECO:0000256" key="1">
    <source>
        <dbReference type="ARBA" id="ARBA00010528"/>
    </source>
</evidence>
<evidence type="ECO:0000256" key="4">
    <source>
        <dbReference type="ARBA" id="ARBA00035244"/>
    </source>
</evidence>
<dbReference type="EMBL" id="MAGO01000007">
    <property type="protein sequence ID" value="OCC15049.1"/>
    <property type="molecule type" value="Genomic_DNA"/>
</dbReference>
<evidence type="ECO:0000256" key="2">
    <source>
        <dbReference type="ARBA" id="ARBA00022980"/>
    </source>
</evidence>
<comment type="caution">
    <text evidence="7">The sequence shown here is derived from an EMBL/GenBank/DDBJ whole genome shotgun (WGS) entry which is preliminary data.</text>
</comment>
<dbReference type="GO" id="GO:0006412">
    <property type="term" value="P:translation"/>
    <property type="evidence" value="ECO:0007669"/>
    <property type="project" value="UniProtKB-UniRule"/>
</dbReference>
<accession>A0A1B9F514</accession>
<dbReference type="GO" id="GO:1990904">
    <property type="term" value="C:ribonucleoprotein complex"/>
    <property type="evidence" value="ECO:0007669"/>
    <property type="project" value="UniProtKB-KW"/>
</dbReference>
<keyword evidence="5" id="KW-0694">RNA-binding</keyword>
<dbReference type="GO" id="GO:0003735">
    <property type="term" value="F:structural constituent of ribosome"/>
    <property type="evidence" value="ECO:0007669"/>
    <property type="project" value="InterPro"/>
</dbReference>
<dbReference type="PANTHER" id="PTHR10746">
    <property type="entry name" value="50S RIBOSOMAL PROTEIN L4"/>
    <property type="match status" value="1"/>
</dbReference>
<comment type="subunit">
    <text evidence="5">Part of the 50S ribosomal subunit.</text>
</comment>
<comment type="function">
    <text evidence="5">Forms part of the polypeptide exit tunnel.</text>
</comment>
<feature type="compositionally biased region" description="Polar residues" evidence="6">
    <location>
        <begin position="48"/>
        <end position="58"/>
    </location>
</feature>
<dbReference type="OrthoDB" id="9803201at2"/>
<dbReference type="PANTHER" id="PTHR10746:SF6">
    <property type="entry name" value="LARGE RIBOSOMAL SUBUNIT PROTEIN UL4M"/>
    <property type="match status" value="1"/>
</dbReference>
<dbReference type="SUPFAM" id="SSF52166">
    <property type="entry name" value="Ribosomal protein L4"/>
    <property type="match status" value="1"/>
</dbReference>
<keyword evidence="2 5" id="KW-0689">Ribosomal protein</keyword>
<keyword evidence="8" id="KW-1185">Reference proteome</keyword>
<dbReference type="NCBIfam" id="TIGR03953">
    <property type="entry name" value="rplD_bact"/>
    <property type="match status" value="1"/>
</dbReference>
<evidence type="ECO:0000256" key="5">
    <source>
        <dbReference type="HAMAP-Rule" id="MF_01328"/>
    </source>
</evidence>
<dbReference type="AlphaFoldDB" id="A0A1B9F514"/>
<comment type="similarity">
    <text evidence="1 5">Belongs to the universal ribosomal protein uL4 family.</text>
</comment>
<dbReference type="InterPro" id="IPR023574">
    <property type="entry name" value="Ribosomal_uL4_dom_sf"/>
</dbReference>
<organism evidence="7 8">
    <name type="scientific">Dissulfuribacter thermophilus</name>
    <dbReference type="NCBI Taxonomy" id="1156395"/>
    <lineage>
        <taxon>Bacteria</taxon>
        <taxon>Pseudomonadati</taxon>
        <taxon>Thermodesulfobacteriota</taxon>
        <taxon>Dissulfuribacteria</taxon>
        <taxon>Dissulfuribacterales</taxon>
        <taxon>Dissulfuribacteraceae</taxon>
        <taxon>Dissulfuribacter</taxon>
    </lineage>
</organism>
<dbReference type="RefSeq" id="WP_067618467.1">
    <property type="nucleotide sequence ID" value="NZ_MAGO01000007.1"/>
</dbReference>
<dbReference type="GO" id="GO:0005840">
    <property type="term" value="C:ribosome"/>
    <property type="evidence" value="ECO:0007669"/>
    <property type="project" value="UniProtKB-KW"/>
</dbReference>
<dbReference type="Pfam" id="PF00573">
    <property type="entry name" value="Ribosomal_L4"/>
    <property type="match status" value="1"/>
</dbReference>
<evidence type="ECO:0000256" key="6">
    <source>
        <dbReference type="SAM" id="MobiDB-lite"/>
    </source>
</evidence>
<dbReference type="InterPro" id="IPR002136">
    <property type="entry name" value="Ribosomal_uL4"/>
</dbReference>
<keyword evidence="5" id="KW-0699">rRNA-binding</keyword>